<dbReference type="RefSeq" id="WP_272471409.1">
    <property type="nucleotide sequence ID" value="NZ_JAMWMK010000012.1"/>
</dbReference>
<proteinExistence type="predicted"/>
<evidence type="ECO:0000313" key="2">
    <source>
        <dbReference type="Proteomes" id="UP001141166"/>
    </source>
</evidence>
<dbReference type="AlphaFoldDB" id="A0A9X4B549"/>
<dbReference type="Proteomes" id="UP001141166">
    <property type="component" value="Unassembled WGS sequence"/>
</dbReference>
<organism evidence="1 2">
    <name type="scientific">Enterococcus faecium</name>
    <name type="common">Streptococcus faecium</name>
    <dbReference type="NCBI Taxonomy" id="1352"/>
    <lineage>
        <taxon>Bacteria</taxon>
        <taxon>Bacillati</taxon>
        <taxon>Bacillota</taxon>
        <taxon>Bacilli</taxon>
        <taxon>Lactobacillales</taxon>
        <taxon>Enterococcaceae</taxon>
        <taxon>Enterococcus</taxon>
    </lineage>
</organism>
<gene>
    <name evidence="1" type="ORF">M3X98_08460</name>
</gene>
<name>A0A9X4B549_ENTFC</name>
<evidence type="ECO:0000313" key="1">
    <source>
        <dbReference type="EMBL" id="MDC4248088.1"/>
    </source>
</evidence>
<comment type="caution">
    <text evidence="1">The sequence shown here is derived from an EMBL/GenBank/DDBJ whole genome shotgun (WGS) entry which is preliminary data.</text>
</comment>
<protein>
    <submittedName>
        <fullName evidence="1">Uncharacterized protein</fullName>
    </submittedName>
</protein>
<accession>A0A9X4B549</accession>
<dbReference type="EMBL" id="JAMWMK010000012">
    <property type="protein sequence ID" value="MDC4248088.1"/>
    <property type="molecule type" value="Genomic_DNA"/>
</dbReference>
<sequence>MKTKGGVSRGVSIEGFAQTDLTFHYEQAHQQEAKILELMQDKGTKIVSVAEYTAGFSKSDKQLFLGVMKSFTKLKTAYVQTKEGVRLCLTPV</sequence>
<reference evidence="1" key="1">
    <citation type="submission" date="2022-05" db="EMBL/GenBank/DDBJ databases">
        <title>Draft genome sequences of Clostridium perfringens strains isolated from Peru.</title>
        <authorList>
            <person name="Hurtado R."/>
            <person name="Lima L."/>
            <person name="Sousa T."/>
            <person name="Jaiswal A.K."/>
            <person name="Tiwari S."/>
            <person name="Maturrano L."/>
            <person name="Brenig B."/>
            <person name="Azevedo V."/>
        </authorList>
    </citation>
    <scope>NUCLEOTIDE SEQUENCE</scope>
    <source>
        <strain evidence="1">CP4</strain>
    </source>
</reference>